<organism evidence="1">
    <name type="scientific">uncultured microorganism</name>
    <dbReference type="NCBI Taxonomy" id="358574"/>
    <lineage>
        <taxon>unclassified sequences</taxon>
        <taxon>environmental samples</taxon>
    </lineage>
</organism>
<protein>
    <submittedName>
        <fullName evidence="1">Integron integrase</fullName>
    </submittedName>
</protein>
<sequence length="137" mass="15160">RLRVKDLDFSQHQILARDTKGGKGPGDHLAQWPDQAVARPVGHDKAVARAGRGRWVRGCPLAVSFGAQIPLRYPRMDLAVCFPCYATITGPAQRCGSSTSPPREYCAESRQEGCKEDRHRQTGHTAYLPHTFATHLL</sequence>
<reference evidence="1" key="1">
    <citation type="submission" date="2012-09" db="EMBL/GenBank/DDBJ databases">
        <title>New integrons and associated gene cassettes, reflecting microbial metabolic activities at a submarine, 150m below sea floor, gas hydrate-bearing core.</title>
        <authorList>
            <person name="Elsaied H.E."/>
            <person name="Maruyama A."/>
        </authorList>
    </citation>
    <scope>NUCLEOTIDE SEQUENCE</scope>
</reference>
<accession>K0J3F4</accession>
<dbReference type="AlphaFoldDB" id="K0J3F4"/>
<evidence type="ECO:0000313" key="1">
    <source>
        <dbReference type="EMBL" id="BAM62463.1"/>
    </source>
</evidence>
<feature type="non-terminal residue" evidence="1">
    <location>
        <position position="137"/>
    </location>
</feature>
<feature type="non-terminal residue" evidence="1">
    <location>
        <position position="1"/>
    </location>
</feature>
<gene>
    <name evidence="1" type="primary">intI</name>
</gene>
<dbReference type="EMBL" id="AB750421">
    <property type="protein sequence ID" value="BAM62463.1"/>
    <property type="molecule type" value="Genomic_DNA"/>
</dbReference>
<name>K0J3F4_9ZZZZ</name>
<proteinExistence type="predicted"/>